<protein>
    <recommendedName>
        <fullName evidence="3">Sulfotransferase family protein</fullName>
    </recommendedName>
</protein>
<dbReference type="InterPro" id="IPR027417">
    <property type="entry name" value="P-loop_NTPase"/>
</dbReference>
<accession>A0A4Y3M605</accession>
<evidence type="ECO:0008006" key="3">
    <source>
        <dbReference type="Google" id="ProtNLM"/>
    </source>
</evidence>
<dbReference type="Proteomes" id="UP000320772">
    <property type="component" value="Unassembled WGS sequence"/>
</dbReference>
<proteinExistence type="predicted"/>
<organism evidence="1 2">
    <name type="scientific">Gluconobacter roseus NBRC 3990</name>
    <dbReference type="NCBI Taxonomy" id="1307950"/>
    <lineage>
        <taxon>Bacteria</taxon>
        <taxon>Pseudomonadati</taxon>
        <taxon>Pseudomonadota</taxon>
        <taxon>Alphaproteobacteria</taxon>
        <taxon>Acetobacterales</taxon>
        <taxon>Acetobacteraceae</taxon>
        <taxon>Gluconobacter</taxon>
    </lineage>
</organism>
<gene>
    <name evidence="1" type="ORF">GRO01_16610</name>
</gene>
<dbReference type="AlphaFoldDB" id="A0A4Y3M605"/>
<name>A0A4Y3M605_9PROT</name>
<dbReference type="EMBL" id="BJLY01000003">
    <property type="protein sequence ID" value="GEB04085.1"/>
    <property type="molecule type" value="Genomic_DNA"/>
</dbReference>
<evidence type="ECO:0000313" key="1">
    <source>
        <dbReference type="EMBL" id="GEB04085.1"/>
    </source>
</evidence>
<dbReference type="STRING" id="586239.AD943_11235"/>
<dbReference type="Gene3D" id="3.40.50.300">
    <property type="entry name" value="P-loop containing nucleotide triphosphate hydrolases"/>
    <property type="match status" value="1"/>
</dbReference>
<dbReference type="SUPFAM" id="SSF52540">
    <property type="entry name" value="P-loop containing nucleoside triphosphate hydrolases"/>
    <property type="match status" value="1"/>
</dbReference>
<evidence type="ECO:0000313" key="2">
    <source>
        <dbReference type="Proteomes" id="UP000320772"/>
    </source>
</evidence>
<keyword evidence="2" id="KW-1185">Reference proteome</keyword>
<sequence>MADLTQRNSATWLSFRYNLPFASVFPARQCPCHQTQDQDTIMTPPSAAPTVHQDGALPVRRDGGTAGEPGLPQRILCKAFRVRQYNDVHARAADLRLRLPLGRKRLQRIERIREAGALFVHVPKNGGTSICDLLYGGIMMHETWRYYHHVAPDLSRTLPSFAIWRDPVKRFVSAWAFARRGGTSRVRIHPSVNALYRSFHTLDHAIDHVESCRSVYDMDHVFRPQALYVCDRNGRLAVDQLFSMDRMSSLPELVPALRGKTIPHLNSNNHDVVPTPAQAKRIRQIYSADEALRPAD</sequence>
<comment type="caution">
    <text evidence="1">The sequence shown here is derived from an EMBL/GenBank/DDBJ whole genome shotgun (WGS) entry which is preliminary data.</text>
</comment>
<reference evidence="1 2" key="1">
    <citation type="submission" date="2019-06" db="EMBL/GenBank/DDBJ databases">
        <title>Whole genome shotgun sequence of Gluconobacter roseus NBRC 3990.</title>
        <authorList>
            <person name="Hosoyama A."/>
            <person name="Uohara A."/>
            <person name="Ohji S."/>
            <person name="Ichikawa N."/>
        </authorList>
    </citation>
    <scope>NUCLEOTIDE SEQUENCE [LARGE SCALE GENOMIC DNA]</scope>
    <source>
        <strain evidence="1 2">NBRC 3990</strain>
    </source>
</reference>